<name>N1Q099_DOTSN</name>
<organism evidence="7 8">
    <name type="scientific">Dothistroma septosporum (strain NZE10 / CBS 128990)</name>
    <name type="common">Red band needle blight fungus</name>
    <name type="synonym">Mycosphaerella pini</name>
    <dbReference type="NCBI Taxonomy" id="675120"/>
    <lineage>
        <taxon>Eukaryota</taxon>
        <taxon>Fungi</taxon>
        <taxon>Dikarya</taxon>
        <taxon>Ascomycota</taxon>
        <taxon>Pezizomycotina</taxon>
        <taxon>Dothideomycetes</taxon>
        <taxon>Dothideomycetidae</taxon>
        <taxon>Mycosphaerellales</taxon>
        <taxon>Mycosphaerellaceae</taxon>
        <taxon>Dothistroma</taxon>
    </lineage>
</organism>
<dbReference type="Proteomes" id="UP000016933">
    <property type="component" value="Unassembled WGS sequence"/>
</dbReference>
<reference evidence="8" key="1">
    <citation type="journal article" date="2012" name="PLoS Genet.">
        <title>The genomes of the fungal plant pathogens Cladosporium fulvum and Dothistroma septosporum reveal adaptation to different hosts and lifestyles but also signatures of common ancestry.</title>
        <authorList>
            <person name="de Wit P.J.G.M."/>
            <person name="van der Burgt A."/>
            <person name="Oekmen B."/>
            <person name="Stergiopoulos I."/>
            <person name="Abd-Elsalam K.A."/>
            <person name="Aerts A.L."/>
            <person name="Bahkali A.H."/>
            <person name="Beenen H.G."/>
            <person name="Chettri P."/>
            <person name="Cox M.P."/>
            <person name="Datema E."/>
            <person name="de Vries R.P."/>
            <person name="Dhillon B."/>
            <person name="Ganley A.R."/>
            <person name="Griffiths S.A."/>
            <person name="Guo Y."/>
            <person name="Hamelin R.C."/>
            <person name="Henrissat B."/>
            <person name="Kabir M.S."/>
            <person name="Jashni M.K."/>
            <person name="Kema G."/>
            <person name="Klaubauf S."/>
            <person name="Lapidus A."/>
            <person name="Levasseur A."/>
            <person name="Lindquist E."/>
            <person name="Mehrabi R."/>
            <person name="Ohm R.A."/>
            <person name="Owen T.J."/>
            <person name="Salamov A."/>
            <person name="Schwelm A."/>
            <person name="Schijlen E."/>
            <person name="Sun H."/>
            <person name="van den Burg H.A."/>
            <person name="van Ham R.C.H.J."/>
            <person name="Zhang S."/>
            <person name="Goodwin S.B."/>
            <person name="Grigoriev I.V."/>
            <person name="Collemare J."/>
            <person name="Bradshaw R.E."/>
        </authorList>
    </citation>
    <scope>NUCLEOTIDE SEQUENCE [LARGE SCALE GENOMIC DNA]</scope>
    <source>
        <strain evidence="8">NZE10 / CBS 128990</strain>
    </source>
</reference>
<protein>
    <recommendedName>
        <fullName evidence="6">Exonuclease domain-containing protein</fullName>
    </recommendedName>
</protein>
<dbReference type="SMART" id="SM00479">
    <property type="entry name" value="EXOIII"/>
    <property type="match status" value="1"/>
</dbReference>
<dbReference type="STRING" id="675120.N1Q099"/>
<dbReference type="EMBL" id="KB446535">
    <property type="protein sequence ID" value="EME49186.1"/>
    <property type="molecule type" value="Genomic_DNA"/>
</dbReference>
<dbReference type="GO" id="GO:0004527">
    <property type="term" value="F:exonuclease activity"/>
    <property type="evidence" value="ECO:0007669"/>
    <property type="project" value="UniProtKB-KW"/>
</dbReference>
<keyword evidence="8" id="KW-1185">Reference proteome</keyword>
<accession>N1Q099</accession>
<feature type="domain" description="Exonuclease" evidence="6">
    <location>
        <begin position="434"/>
        <end position="620"/>
    </location>
</feature>
<dbReference type="InterPro" id="IPR036397">
    <property type="entry name" value="RNaseH_sf"/>
</dbReference>
<dbReference type="AlphaFoldDB" id="N1Q099"/>
<feature type="region of interest" description="Disordered" evidence="5">
    <location>
        <begin position="652"/>
        <end position="688"/>
    </location>
</feature>
<evidence type="ECO:0000313" key="8">
    <source>
        <dbReference type="Proteomes" id="UP000016933"/>
    </source>
</evidence>
<feature type="compositionally biased region" description="Low complexity" evidence="5">
    <location>
        <begin position="678"/>
        <end position="688"/>
    </location>
</feature>
<dbReference type="InterPro" id="IPR047021">
    <property type="entry name" value="REXO1/3/4-like"/>
</dbReference>
<feature type="region of interest" description="Disordered" evidence="5">
    <location>
        <begin position="91"/>
        <end position="144"/>
    </location>
</feature>
<dbReference type="HOGENOM" id="CLU_022453_4_0_1"/>
<dbReference type="InterPro" id="IPR013520">
    <property type="entry name" value="Ribonucl_H"/>
</dbReference>
<gene>
    <name evidence="7" type="ORF">DOTSEDRAFT_68053</name>
</gene>
<proteinExistence type="inferred from homology"/>
<dbReference type="Gene3D" id="3.30.420.10">
    <property type="entry name" value="Ribonuclease H-like superfamily/Ribonuclease H"/>
    <property type="match status" value="1"/>
</dbReference>
<dbReference type="InterPro" id="IPR012337">
    <property type="entry name" value="RNaseH-like_sf"/>
</dbReference>
<dbReference type="PANTHER" id="PTHR12801">
    <property type="entry name" value="RNA EXONUCLEASE REXO1 / RECO3 FAMILY MEMBER-RELATED"/>
    <property type="match status" value="1"/>
</dbReference>
<feature type="region of interest" description="Disordered" evidence="5">
    <location>
        <begin position="350"/>
        <end position="376"/>
    </location>
</feature>
<evidence type="ECO:0000256" key="4">
    <source>
        <dbReference type="ARBA" id="ARBA00022839"/>
    </source>
</evidence>
<dbReference type="eggNOG" id="KOG2248">
    <property type="taxonomic scope" value="Eukaryota"/>
</dbReference>
<keyword evidence="2" id="KW-0540">Nuclease</keyword>
<evidence type="ECO:0000256" key="3">
    <source>
        <dbReference type="ARBA" id="ARBA00022801"/>
    </source>
</evidence>
<dbReference type="PANTHER" id="PTHR12801:SF112">
    <property type="entry name" value="RNA EXONUCLEASE 3"/>
    <property type="match status" value="1"/>
</dbReference>
<reference evidence="7 8" key="2">
    <citation type="journal article" date="2012" name="PLoS Pathog.">
        <title>Diverse lifestyles and strategies of plant pathogenesis encoded in the genomes of eighteen Dothideomycetes fungi.</title>
        <authorList>
            <person name="Ohm R.A."/>
            <person name="Feau N."/>
            <person name="Henrissat B."/>
            <person name="Schoch C.L."/>
            <person name="Horwitz B.A."/>
            <person name="Barry K.W."/>
            <person name="Condon B.J."/>
            <person name="Copeland A.C."/>
            <person name="Dhillon B."/>
            <person name="Glaser F."/>
            <person name="Hesse C.N."/>
            <person name="Kosti I."/>
            <person name="LaButti K."/>
            <person name="Lindquist E.A."/>
            <person name="Lucas S."/>
            <person name="Salamov A.A."/>
            <person name="Bradshaw R.E."/>
            <person name="Ciuffetti L."/>
            <person name="Hamelin R.C."/>
            <person name="Kema G.H.J."/>
            <person name="Lawrence C."/>
            <person name="Scott J.A."/>
            <person name="Spatafora J.W."/>
            <person name="Turgeon B.G."/>
            <person name="de Wit P.J.G.M."/>
            <person name="Zhong S."/>
            <person name="Goodwin S.B."/>
            <person name="Grigoriev I.V."/>
        </authorList>
    </citation>
    <scope>NUCLEOTIDE SEQUENCE [LARGE SCALE GENOMIC DNA]</scope>
    <source>
        <strain evidence="8">NZE10 / CBS 128990</strain>
    </source>
</reference>
<dbReference type="InterPro" id="IPR034922">
    <property type="entry name" value="REX1-like_exo"/>
</dbReference>
<dbReference type="GO" id="GO:0003676">
    <property type="term" value="F:nucleic acid binding"/>
    <property type="evidence" value="ECO:0007669"/>
    <property type="project" value="InterPro"/>
</dbReference>
<evidence type="ECO:0000313" key="7">
    <source>
        <dbReference type="EMBL" id="EME49186.1"/>
    </source>
</evidence>
<evidence type="ECO:0000256" key="5">
    <source>
        <dbReference type="SAM" id="MobiDB-lite"/>
    </source>
</evidence>
<keyword evidence="4" id="KW-0269">Exonuclease</keyword>
<dbReference type="OMA" id="GQCTYHP"/>
<sequence>MVFTTTNLFKGIACPKGEECDMTCCIYAHDERPNVTSAQPVRYAATHKAVVRLTHSASDIWEPTAKRRKVTYDSQQDKPPSRADLIRDQLAAARSRSSETFPSDVLRGSKTDTAQAQPLSGVARAVSPPTKRATSRNDATSVANNLGSKAIEKGVHSAKAETLNPRLIANDPVGHQKRSVFLKRLHDEMAKLNSKVAAAPNLDFRAVLHLSEQQLIKLALNDEERVVSHQPKVYPNVIKQRIAALMKMSVNDWIADLKPRISIEQPKPPNREEKRIDTGLPLEQEHLILPQLVADQKLLAAFGYVPQPPSVEQAAEAAAAVKASKNWEICDRCTARFQIFPDRDVQGRLSSNGPCKHHPNRKVFPPRSKTDKETGEKQPYYPCCNEVVGAAGCTESPEHVFKTSSPARLAATMPFISTPENPSPTKDRRAKKVKAVTFDCEMGHTTQGLELIRLTAVTWPAGETLLDILVRPLGAVMDLNSRFSGVFPEHFSNAIPYDEWNASPPPPPRRDADSPALPIVDSPQRARELLCSFITPTTPLIGHAIDNDLNTVRLCHPTIIDTVVLFPHPRGLPMRFGLKMLTQRHLHRAIQTGGLRGHDSLEDAIATGDLVRVKVGEKWKLLTNSGWTIVNNQLLPPAGLASIEQSTKDLVENRLQGTKRKKRASMSSNEDDDARRLPGPATPGAPAA</sequence>
<evidence type="ECO:0000256" key="2">
    <source>
        <dbReference type="ARBA" id="ARBA00022722"/>
    </source>
</evidence>
<dbReference type="CDD" id="cd06145">
    <property type="entry name" value="REX1_like"/>
    <property type="match status" value="1"/>
</dbReference>
<evidence type="ECO:0000259" key="6">
    <source>
        <dbReference type="SMART" id="SM00479"/>
    </source>
</evidence>
<comment type="similarity">
    <text evidence="1">Belongs to the REXO1/REXO3 family.</text>
</comment>
<evidence type="ECO:0000256" key="1">
    <source>
        <dbReference type="ARBA" id="ARBA00006357"/>
    </source>
</evidence>
<dbReference type="GO" id="GO:0005634">
    <property type="term" value="C:nucleus"/>
    <property type="evidence" value="ECO:0007669"/>
    <property type="project" value="TreeGrafter"/>
</dbReference>
<dbReference type="SUPFAM" id="SSF53098">
    <property type="entry name" value="Ribonuclease H-like"/>
    <property type="match status" value="1"/>
</dbReference>
<keyword evidence="3" id="KW-0378">Hydrolase</keyword>
<dbReference type="OrthoDB" id="3996471at2759"/>